<protein>
    <recommendedName>
        <fullName evidence="3">Apple domain-containing protein</fullName>
    </recommendedName>
</protein>
<sequence>RAGLRVRRQRGVRRLHVLSHGDLEVWHQSQLQERQVLREGVRQGLDRSCVAFTRRRTREGKPECLHFKVAANGHGPRRDAHATTYSKCLPEAGVGAGAPAAPAAPLRMAAVPTSESSPCTTGYTTLSRGWWWDEYDKFSEAADLKDCAGQCDALQGCVSFVYRSIRQDAQAECYLYKGPSATFDASVVALTKCGPGAPCNRTALLNIANLGFELSHRGSWEGGGTRYDGVTLSGCSLICHGNEA</sequence>
<evidence type="ECO:0000313" key="1">
    <source>
        <dbReference type="EMBL" id="CAK0794490.1"/>
    </source>
</evidence>
<evidence type="ECO:0008006" key="3">
    <source>
        <dbReference type="Google" id="ProtNLM"/>
    </source>
</evidence>
<name>A0ABN9PVC7_9DINO</name>
<accession>A0ABN9PVC7</accession>
<gene>
    <name evidence="1" type="ORF">PCOR1329_LOCUS4465</name>
</gene>
<reference evidence="1" key="1">
    <citation type="submission" date="2023-10" db="EMBL/GenBank/DDBJ databases">
        <authorList>
            <person name="Chen Y."/>
            <person name="Shah S."/>
            <person name="Dougan E. K."/>
            <person name="Thang M."/>
            <person name="Chan C."/>
        </authorList>
    </citation>
    <scope>NUCLEOTIDE SEQUENCE [LARGE SCALE GENOMIC DNA]</scope>
</reference>
<dbReference type="Gene3D" id="3.50.4.10">
    <property type="entry name" value="Hepatocyte Growth Factor"/>
    <property type="match status" value="1"/>
</dbReference>
<feature type="non-terminal residue" evidence="1">
    <location>
        <position position="244"/>
    </location>
</feature>
<evidence type="ECO:0000313" key="2">
    <source>
        <dbReference type="Proteomes" id="UP001189429"/>
    </source>
</evidence>
<dbReference type="Proteomes" id="UP001189429">
    <property type="component" value="Unassembled WGS sequence"/>
</dbReference>
<feature type="non-terminal residue" evidence="1">
    <location>
        <position position="1"/>
    </location>
</feature>
<dbReference type="EMBL" id="CAUYUJ010001152">
    <property type="protein sequence ID" value="CAK0794490.1"/>
    <property type="molecule type" value="Genomic_DNA"/>
</dbReference>
<proteinExistence type="predicted"/>
<keyword evidence="2" id="KW-1185">Reference proteome</keyword>
<comment type="caution">
    <text evidence="1">The sequence shown here is derived from an EMBL/GenBank/DDBJ whole genome shotgun (WGS) entry which is preliminary data.</text>
</comment>
<organism evidence="1 2">
    <name type="scientific">Prorocentrum cordatum</name>
    <dbReference type="NCBI Taxonomy" id="2364126"/>
    <lineage>
        <taxon>Eukaryota</taxon>
        <taxon>Sar</taxon>
        <taxon>Alveolata</taxon>
        <taxon>Dinophyceae</taxon>
        <taxon>Prorocentrales</taxon>
        <taxon>Prorocentraceae</taxon>
        <taxon>Prorocentrum</taxon>
    </lineage>
</organism>